<comment type="similarity">
    <text evidence="1">Belongs to the putative lipase ROG1 family.</text>
</comment>
<feature type="domain" description="DUF676" evidence="2">
    <location>
        <begin position="159"/>
        <end position="374"/>
    </location>
</feature>
<proteinExistence type="inferred from homology"/>
<reference evidence="3 4" key="1">
    <citation type="submission" date="2023-04" db="EMBL/GenBank/DDBJ databases">
        <title>Genome of Basidiobolus ranarum AG-B5.</title>
        <authorList>
            <person name="Stajich J.E."/>
            <person name="Carter-House D."/>
            <person name="Gryganskyi A."/>
        </authorList>
    </citation>
    <scope>NUCLEOTIDE SEQUENCE [LARGE SCALE GENOMIC DNA]</scope>
    <source>
        <strain evidence="3 4">AG-B5</strain>
    </source>
</reference>
<dbReference type="EMBL" id="JASJQH010000043">
    <property type="protein sequence ID" value="KAK9767967.1"/>
    <property type="molecule type" value="Genomic_DNA"/>
</dbReference>
<accession>A0ABR2X2H7</accession>
<evidence type="ECO:0000313" key="4">
    <source>
        <dbReference type="Proteomes" id="UP001479436"/>
    </source>
</evidence>
<organism evidence="3 4">
    <name type="scientific">Basidiobolus ranarum</name>
    <dbReference type="NCBI Taxonomy" id="34480"/>
    <lineage>
        <taxon>Eukaryota</taxon>
        <taxon>Fungi</taxon>
        <taxon>Fungi incertae sedis</taxon>
        <taxon>Zoopagomycota</taxon>
        <taxon>Entomophthoromycotina</taxon>
        <taxon>Basidiobolomycetes</taxon>
        <taxon>Basidiobolales</taxon>
        <taxon>Basidiobolaceae</taxon>
        <taxon>Basidiobolus</taxon>
    </lineage>
</organism>
<dbReference type="Proteomes" id="UP001479436">
    <property type="component" value="Unassembled WGS sequence"/>
</dbReference>
<evidence type="ECO:0000256" key="1">
    <source>
        <dbReference type="ARBA" id="ARBA00007920"/>
    </source>
</evidence>
<protein>
    <recommendedName>
        <fullName evidence="2">DUF676 domain-containing protein</fullName>
    </recommendedName>
</protein>
<name>A0ABR2X2H7_9FUNG</name>
<comment type="caution">
    <text evidence="3">The sequence shown here is derived from an EMBL/GenBank/DDBJ whole genome shotgun (WGS) entry which is preliminary data.</text>
</comment>
<evidence type="ECO:0000313" key="3">
    <source>
        <dbReference type="EMBL" id="KAK9767967.1"/>
    </source>
</evidence>
<dbReference type="Pfam" id="PF05057">
    <property type="entry name" value="DUF676"/>
    <property type="match status" value="1"/>
</dbReference>
<dbReference type="InterPro" id="IPR029058">
    <property type="entry name" value="AB_hydrolase_fold"/>
</dbReference>
<sequence>MLLSSVTEKLSVGVIHRYQLILSSEPSEDSEVVLSITNLASVVKNLDLFNGSYGFSANCSPADPERPTLPLTDLTPELQFSPSVFCGATWSTKLPHKMTNFVIDLASELITSESFIPYKIEVFSKTKSDHKEAPLEVSLKSVDTNEIWGTLKFDEEVEKTVHLVILNHGLMGSQLDLLHMKEEIERDNFSSSDTRVVVVVCDVNHRLTTDGVYTGGLRIANNILEEVEWENRFGNSASTSNMSYKVSFIGHSLGGVYNLCSIGILEQKTDGRFFDVFKPCHFITLASPLLGSIEHPWVANQFCAIGGMGQSGRDLMLVDHNEEIPGFTDVATSSKSILVNISHPGSPSYQALSKFQDRTAYSNIANDISVGFLTSSLASKFDVSKYTGGLLRKLFSKPIPQETIVHVEEIELNEESKVEDFLNLQQLPDLAQGIAIDLQTNLHWKKVLVYMSKLTAHTDIIVRRWPRNSDGSKVIQHLLKHHPF</sequence>
<dbReference type="Gene3D" id="3.40.50.1820">
    <property type="entry name" value="alpha/beta hydrolase"/>
    <property type="match status" value="1"/>
</dbReference>
<dbReference type="PANTHER" id="PTHR12482">
    <property type="entry name" value="LIPASE ROG1-RELATED-RELATED"/>
    <property type="match status" value="1"/>
</dbReference>
<dbReference type="InterPro" id="IPR007751">
    <property type="entry name" value="DUF676_lipase-like"/>
</dbReference>
<keyword evidence="4" id="KW-1185">Reference proteome</keyword>
<evidence type="ECO:0000259" key="2">
    <source>
        <dbReference type="Pfam" id="PF05057"/>
    </source>
</evidence>
<gene>
    <name evidence="3" type="ORF">K7432_001780</name>
</gene>
<dbReference type="InterPro" id="IPR044294">
    <property type="entry name" value="Lipase-like"/>
</dbReference>
<dbReference type="PANTHER" id="PTHR12482:SF62">
    <property type="entry name" value="LIPASE ROG1-RELATED"/>
    <property type="match status" value="1"/>
</dbReference>
<dbReference type="SUPFAM" id="SSF53474">
    <property type="entry name" value="alpha/beta-Hydrolases"/>
    <property type="match status" value="1"/>
</dbReference>